<gene>
    <name evidence="9" type="ORF">HRJ53_22720</name>
</gene>
<keyword evidence="4 7" id="KW-0812">Transmembrane</keyword>
<evidence type="ECO:0000256" key="7">
    <source>
        <dbReference type="SAM" id="Phobius"/>
    </source>
</evidence>
<dbReference type="Gene3D" id="3.30.240.20">
    <property type="entry name" value="bsu07140 like domains"/>
    <property type="match status" value="1"/>
</dbReference>
<comment type="caution">
    <text evidence="9">The sequence shown here is derived from an EMBL/GenBank/DDBJ whole genome shotgun (WGS) entry which is preliminary data.</text>
</comment>
<evidence type="ECO:0000313" key="9">
    <source>
        <dbReference type="EMBL" id="MBA0087810.1"/>
    </source>
</evidence>
<proteinExistence type="inferred from homology"/>
<protein>
    <submittedName>
        <fullName evidence="9">DUF421 domain-containing protein</fullName>
    </submittedName>
</protein>
<feature type="domain" description="YetF C-terminal" evidence="8">
    <location>
        <begin position="91"/>
        <end position="159"/>
    </location>
</feature>
<dbReference type="Pfam" id="PF04239">
    <property type="entry name" value="DUF421"/>
    <property type="match status" value="1"/>
</dbReference>
<dbReference type="EMBL" id="JACDQQ010002197">
    <property type="protein sequence ID" value="MBA0087810.1"/>
    <property type="molecule type" value="Genomic_DNA"/>
</dbReference>
<evidence type="ECO:0000256" key="1">
    <source>
        <dbReference type="ARBA" id="ARBA00004651"/>
    </source>
</evidence>
<evidence type="ECO:0000313" key="10">
    <source>
        <dbReference type="Proteomes" id="UP000567293"/>
    </source>
</evidence>
<feature type="transmembrane region" description="Helical" evidence="7">
    <location>
        <begin position="16"/>
        <end position="34"/>
    </location>
</feature>
<keyword evidence="3" id="KW-1003">Cell membrane</keyword>
<accession>A0A7V8SYW2</accession>
<dbReference type="AlphaFoldDB" id="A0A7V8SYW2"/>
<comment type="subcellular location">
    <subcellularLocation>
        <location evidence="1">Cell membrane</location>
        <topology evidence="1">Multi-pass membrane protein</topology>
    </subcellularLocation>
</comment>
<dbReference type="PANTHER" id="PTHR34582">
    <property type="entry name" value="UPF0702 TRANSMEMBRANE PROTEIN YCAP"/>
    <property type="match status" value="1"/>
</dbReference>
<feature type="transmembrane region" description="Helical" evidence="7">
    <location>
        <begin position="67"/>
        <end position="89"/>
    </location>
</feature>
<dbReference type="InterPro" id="IPR007353">
    <property type="entry name" value="DUF421"/>
</dbReference>
<evidence type="ECO:0000256" key="3">
    <source>
        <dbReference type="ARBA" id="ARBA00022475"/>
    </source>
</evidence>
<keyword evidence="10" id="KW-1185">Reference proteome</keyword>
<reference evidence="9" key="1">
    <citation type="submission" date="2020-06" db="EMBL/GenBank/DDBJ databases">
        <title>Legume-microbial interactions unlock mineral nutrients during tropical forest succession.</title>
        <authorList>
            <person name="Epihov D.Z."/>
        </authorList>
    </citation>
    <scope>NUCLEOTIDE SEQUENCE [LARGE SCALE GENOMIC DNA]</scope>
    <source>
        <strain evidence="9">Pan2503</strain>
    </source>
</reference>
<sequence>MWKDMFVLGIPLLEKILRPIVVYAFLVVGLRLAGKRELVQLNPFDLVVLLTLSNTVQNAIIGDDNSVLGGIIGATSLLATNFLVVRFLYRHRKLDQLVEGRADVLIENGKVRTEHLKTELITMAQLEAAARKQGFSSLSEVSQCILEPGGTLTFLGKKPPAEEVRHRELLGKMESLAHEIALMRGSWPPARA</sequence>
<dbReference type="Proteomes" id="UP000567293">
    <property type="component" value="Unassembled WGS sequence"/>
</dbReference>
<evidence type="ECO:0000256" key="2">
    <source>
        <dbReference type="ARBA" id="ARBA00006448"/>
    </source>
</evidence>
<evidence type="ECO:0000259" key="8">
    <source>
        <dbReference type="Pfam" id="PF04239"/>
    </source>
</evidence>
<dbReference type="InterPro" id="IPR023090">
    <property type="entry name" value="UPF0702_alpha/beta_dom_sf"/>
</dbReference>
<evidence type="ECO:0000256" key="4">
    <source>
        <dbReference type="ARBA" id="ARBA00022692"/>
    </source>
</evidence>
<keyword evidence="5 7" id="KW-1133">Transmembrane helix</keyword>
<evidence type="ECO:0000256" key="6">
    <source>
        <dbReference type="ARBA" id="ARBA00023136"/>
    </source>
</evidence>
<organism evidence="9 10">
    <name type="scientific">Candidatus Acidiferrum panamense</name>
    <dbReference type="NCBI Taxonomy" id="2741543"/>
    <lineage>
        <taxon>Bacteria</taxon>
        <taxon>Pseudomonadati</taxon>
        <taxon>Acidobacteriota</taxon>
        <taxon>Terriglobia</taxon>
        <taxon>Candidatus Acidiferrales</taxon>
        <taxon>Candidatus Acidiferrum</taxon>
    </lineage>
</organism>
<keyword evidence="6 7" id="KW-0472">Membrane</keyword>
<comment type="similarity">
    <text evidence="2">Belongs to the UPF0702 family.</text>
</comment>
<evidence type="ECO:0000256" key="5">
    <source>
        <dbReference type="ARBA" id="ARBA00022989"/>
    </source>
</evidence>
<dbReference type="GO" id="GO:0005886">
    <property type="term" value="C:plasma membrane"/>
    <property type="evidence" value="ECO:0007669"/>
    <property type="project" value="UniProtKB-SubCell"/>
</dbReference>
<name>A0A7V8SYW2_9BACT</name>
<dbReference type="PANTHER" id="PTHR34582:SF6">
    <property type="entry name" value="UPF0702 TRANSMEMBRANE PROTEIN YCAP"/>
    <property type="match status" value="1"/>
</dbReference>